<dbReference type="AlphaFoldDB" id="A0A537KCG0"/>
<evidence type="ECO:0000313" key="1">
    <source>
        <dbReference type="EMBL" id="TMI93186.1"/>
    </source>
</evidence>
<protein>
    <submittedName>
        <fullName evidence="1">DUF2334 domain-containing protein</fullName>
    </submittedName>
</protein>
<dbReference type="Gene3D" id="3.20.20.370">
    <property type="entry name" value="Glycoside hydrolase/deacetylase"/>
    <property type="match status" value="1"/>
</dbReference>
<dbReference type="SUPFAM" id="SSF88713">
    <property type="entry name" value="Glycoside hydrolase/deacetylase"/>
    <property type="match status" value="1"/>
</dbReference>
<name>A0A537KCG0_9BACT</name>
<dbReference type="EMBL" id="VBAK01000035">
    <property type="protein sequence ID" value="TMI93186.1"/>
    <property type="molecule type" value="Genomic_DNA"/>
</dbReference>
<organism evidence="1 2">
    <name type="scientific">Candidatus Segetimicrobium genomatis</name>
    <dbReference type="NCBI Taxonomy" id="2569760"/>
    <lineage>
        <taxon>Bacteria</taxon>
        <taxon>Bacillati</taxon>
        <taxon>Candidatus Sysuimicrobiota</taxon>
        <taxon>Candidatus Sysuimicrobiia</taxon>
        <taxon>Candidatus Sysuimicrobiales</taxon>
        <taxon>Candidatus Segetimicrobiaceae</taxon>
        <taxon>Candidatus Segetimicrobium</taxon>
    </lineage>
</organism>
<reference evidence="1 2" key="1">
    <citation type="journal article" date="2019" name="Nat. Microbiol.">
        <title>Mediterranean grassland soil C-N compound turnover is dependent on rainfall and depth, and is mediated by genomically divergent microorganisms.</title>
        <authorList>
            <person name="Diamond S."/>
            <person name="Andeer P.F."/>
            <person name="Li Z."/>
            <person name="Crits-Christoph A."/>
            <person name="Burstein D."/>
            <person name="Anantharaman K."/>
            <person name="Lane K.R."/>
            <person name="Thomas B.C."/>
            <person name="Pan C."/>
            <person name="Northen T.R."/>
            <person name="Banfield J.F."/>
        </authorList>
    </citation>
    <scope>NUCLEOTIDE SEQUENCE [LARGE SCALE GENOMIC DNA]</scope>
    <source>
        <strain evidence="1">NP_3</strain>
    </source>
</reference>
<dbReference type="Proteomes" id="UP000318509">
    <property type="component" value="Unassembled WGS sequence"/>
</dbReference>
<comment type="caution">
    <text evidence="1">The sequence shown here is derived from an EMBL/GenBank/DDBJ whole genome shotgun (WGS) entry which is preliminary data.</text>
</comment>
<accession>A0A537KCG0</accession>
<evidence type="ECO:0000313" key="2">
    <source>
        <dbReference type="Proteomes" id="UP000318509"/>
    </source>
</evidence>
<dbReference type="InterPro" id="IPR018763">
    <property type="entry name" value="DUF2334"/>
</dbReference>
<gene>
    <name evidence="1" type="ORF">E6H00_01580</name>
</gene>
<dbReference type="GO" id="GO:0005975">
    <property type="term" value="P:carbohydrate metabolic process"/>
    <property type="evidence" value="ECO:0007669"/>
    <property type="project" value="InterPro"/>
</dbReference>
<dbReference type="Pfam" id="PF10096">
    <property type="entry name" value="DUF2334"/>
    <property type="match status" value="1"/>
</dbReference>
<sequence length="423" mass="46776">MKLPMNHATNSTIQAMKNFLFMVSPRSPKGSPFWCPSRGRTEYAPADGLQAYPDAKSCRDWSLRAAGALRKGAIGEDPIAAARVTGYGRASMTATAMTLVEHHSWLPAGKRAAVCFNVDDVHPATSRDEFDAGGDLGRGALGRLERLLERNPSVRVTLFVPPDWRLQRLVPTRRWLTRIPFLRERIHWAPLTPKGRFRVDRHPEFVSYLNALPRTECAVHGLNHAHVGPRMAVEFQEQSRSRCRAMLEEGRRIFAAAGLRHVQGFAPPAWNAPPALCQALSDADFRFITSARDLDTAVTGEARTAGSGLRGASLIQPTFIRCTPEENPTGATASSAGLVHFTTNFQATSTIDRALAIIECGGLLLIRAHIFKTGGGITMLDGLDNAYCDYLERLWRELETRYGDALWWTTLAEVADRCRATRS</sequence>
<dbReference type="InterPro" id="IPR011330">
    <property type="entry name" value="Glyco_hydro/deAcase_b/a-brl"/>
</dbReference>
<proteinExistence type="predicted"/>